<feature type="transmembrane region" description="Helical" evidence="9">
    <location>
        <begin position="15"/>
        <end position="34"/>
    </location>
</feature>
<keyword evidence="3 9" id="KW-0813">Transport</keyword>
<comment type="subcellular location">
    <subcellularLocation>
        <location evidence="1 9">Cell membrane</location>
        <topology evidence="1 9">Multi-pass membrane protein</topology>
    </subcellularLocation>
</comment>
<comment type="similarity">
    <text evidence="2 10">Belongs to the binding-protein-dependent transport system permease family. CysTW subfamily.</text>
</comment>
<feature type="transmembrane region" description="Helical" evidence="9">
    <location>
        <begin position="293"/>
        <end position="313"/>
    </location>
</feature>
<organism evidence="12 13">
    <name type="scientific">Candidatus Magnetominusculus xianensis</name>
    <dbReference type="NCBI Taxonomy" id="1748249"/>
    <lineage>
        <taxon>Bacteria</taxon>
        <taxon>Pseudomonadati</taxon>
        <taxon>Nitrospirota</taxon>
        <taxon>Nitrospiria</taxon>
        <taxon>Nitrospirales</taxon>
        <taxon>Nitrospiraceae</taxon>
        <taxon>Candidatus Magnetominusculus</taxon>
    </lineage>
</organism>
<keyword evidence="7 9" id="KW-1133">Transmembrane helix</keyword>
<dbReference type="Proteomes" id="UP000060487">
    <property type="component" value="Unassembled WGS sequence"/>
</dbReference>
<evidence type="ECO:0000256" key="9">
    <source>
        <dbReference type="RuleBase" id="RU363032"/>
    </source>
</evidence>
<comment type="function">
    <text evidence="10">Part of the binding-protein-dependent transport system for phosphate; probably responsible for the translocation of the substrate across the membrane.</text>
</comment>
<evidence type="ECO:0000256" key="1">
    <source>
        <dbReference type="ARBA" id="ARBA00004651"/>
    </source>
</evidence>
<keyword evidence="13" id="KW-1185">Reference proteome</keyword>
<evidence type="ECO:0000313" key="12">
    <source>
        <dbReference type="EMBL" id="KWT90973.1"/>
    </source>
</evidence>
<dbReference type="CDD" id="cd06261">
    <property type="entry name" value="TM_PBP2"/>
    <property type="match status" value="1"/>
</dbReference>
<reference evidence="12 13" key="1">
    <citation type="submission" date="2015-11" db="EMBL/GenBank/DDBJ databases">
        <authorList>
            <person name="Lin W."/>
        </authorList>
    </citation>
    <scope>NUCLEOTIDE SEQUENCE [LARGE SCALE GENOMIC DNA]</scope>
    <source>
        <strain evidence="12 13">HCH-1</strain>
    </source>
</reference>
<feature type="transmembrane region" description="Helical" evidence="9">
    <location>
        <begin position="227"/>
        <end position="245"/>
    </location>
</feature>
<dbReference type="PANTHER" id="PTHR30425:SF1">
    <property type="entry name" value="PHOSPHATE TRANSPORT SYSTEM PERMEASE PROTEIN PSTC"/>
    <property type="match status" value="1"/>
</dbReference>
<feature type="domain" description="ABC transmembrane type-1" evidence="11">
    <location>
        <begin position="71"/>
        <end position="314"/>
    </location>
</feature>
<keyword evidence="6 9" id="KW-0812">Transmembrane</keyword>
<feature type="transmembrane region" description="Helical" evidence="9">
    <location>
        <begin position="252"/>
        <end position="269"/>
    </location>
</feature>
<evidence type="ECO:0000313" key="13">
    <source>
        <dbReference type="Proteomes" id="UP000060487"/>
    </source>
</evidence>
<evidence type="ECO:0000256" key="5">
    <source>
        <dbReference type="ARBA" id="ARBA00022592"/>
    </source>
</evidence>
<dbReference type="InterPro" id="IPR051124">
    <property type="entry name" value="Phosphate_Transport_Permease"/>
</dbReference>
<dbReference type="Gene3D" id="1.10.3720.10">
    <property type="entry name" value="MetI-like"/>
    <property type="match status" value="1"/>
</dbReference>
<dbReference type="RefSeq" id="WP_085051702.1">
    <property type="nucleotide sequence ID" value="NZ_LNQR01000034.1"/>
</dbReference>
<feature type="transmembrane region" description="Helical" evidence="9">
    <location>
        <begin position="118"/>
        <end position="139"/>
    </location>
</feature>
<evidence type="ECO:0000256" key="4">
    <source>
        <dbReference type="ARBA" id="ARBA00022475"/>
    </source>
</evidence>
<accession>A0ABR5SI92</accession>
<keyword evidence="4 10" id="KW-1003">Cell membrane</keyword>
<keyword evidence="8 9" id="KW-0472">Membrane</keyword>
<evidence type="ECO:0000256" key="7">
    <source>
        <dbReference type="ARBA" id="ARBA00022989"/>
    </source>
</evidence>
<evidence type="ECO:0000256" key="2">
    <source>
        <dbReference type="ARBA" id="ARBA00007069"/>
    </source>
</evidence>
<feature type="transmembrane region" description="Helical" evidence="9">
    <location>
        <begin position="70"/>
        <end position="97"/>
    </location>
</feature>
<dbReference type="EMBL" id="LNQR01000034">
    <property type="protein sequence ID" value="KWT90973.1"/>
    <property type="molecule type" value="Genomic_DNA"/>
</dbReference>
<dbReference type="Pfam" id="PF00528">
    <property type="entry name" value="BPD_transp_1"/>
    <property type="match status" value="1"/>
</dbReference>
<dbReference type="PROSITE" id="PS50928">
    <property type="entry name" value="ABC_TM1"/>
    <property type="match status" value="1"/>
</dbReference>
<dbReference type="NCBIfam" id="TIGR02138">
    <property type="entry name" value="phosphate_pstC"/>
    <property type="match status" value="1"/>
</dbReference>
<proteinExistence type="inferred from homology"/>
<sequence>MKLHWRKQEHLTENLLKVVGLFSVVVLLLIAFFLFKESFMIFYKIGTLTIVSGTKWYPTAEPQSFGMLPLIMGTISTTMLTALFAIPLGLATAIYIAEIASHRIKEFLKPIVEMLASFPSVVFGFFGMVVIAPILTTWLSPLLSEKLPAFLRDAGIPFLSTVVADLCYDKLFIASGLNMFTASMMLTAKSVPVIASIAEDSIASVPRTFREASYSIGATKWDTIRHVVIPSSLSGISVAIILGFATIVGETMIVLMAAGGAAIIPNWIFDAVRPMPAAIAAEMAEAPYRSLHYHALFGVGALLFVFNFILSLISDFVSKRFRKVKLGEKL</sequence>
<dbReference type="InterPro" id="IPR000515">
    <property type="entry name" value="MetI-like"/>
</dbReference>
<evidence type="ECO:0000256" key="8">
    <source>
        <dbReference type="ARBA" id="ARBA00023136"/>
    </source>
</evidence>
<protein>
    <recommendedName>
        <fullName evidence="10">Phosphate transport system permease protein</fullName>
    </recommendedName>
</protein>
<evidence type="ECO:0000256" key="3">
    <source>
        <dbReference type="ARBA" id="ARBA00022448"/>
    </source>
</evidence>
<dbReference type="InterPro" id="IPR011864">
    <property type="entry name" value="Phosphate_PstC"/>
</dbReference>
<comment type="caution">
    <text evidence="12">The sequence shown here is derived from an EMBL/GenBank/DDBJ whole genome shotgun (WGS) entry which is preliminary data.</text>
</comment>
<keyword evidence="5 10" id="KW-0592">Phosphate transport</keyword>
<dbReference type="PANTHER" id="PTHR30425">
    <property type="entry name" value="PHOSPHATE TRANSPORT SYSTEM PERMEASE PROTEIN PST"/>
    <property type="match status" value="1"/>
</dbReference>
<name>A0ABR5SI92_9BACT</name>
<gene>
    <name evidence="12" type="ORF">ASN18_1057</name>
</gene>
<evidence type="ECO:0000256" key="6">
    <source>
        <dbReference type="ARBA" id="ARBA00022692"/>
    </source>
</evidence>
<evidence type="ECO:0000256" key="10">
    <source>
        <dbReference type="RuleBase" id="RU363054"/>
    </source>
</evidence>
<dbReference type="InterPro" id="IPR035906">
    <property type="entry name" value="MetI-like_sf"/>
</dbReference>
<dbReference type="SUPFAM" id="SSF161098">
    <property type="entry name" value="MetI-like"/>
    <property type="match status" value="1"/>
</dbReference>
<evidence type="ECO:0000259" key="11">
    <source>
        <dbReference type="PROSITE" id="PS50928"/>
    </source>
</evidence>